<reference evidence="2" key="1">
    <citation type="submission" date="2022-07" db="EMBL/GenBank/DDBJ databases">
        <title>Faecal culturing of patients with breast cancer.</title>
        <authorList>
            <person name="Teng N.M.Y."/>
            <person name="Kiu R."/>
            <person name="Evans R."/>
            <person name="Baker D.J."/>
            <person name="Zenner C."/>
            <person name="Robinson S.D."/>
            <person name="Hall L.J."/>
        </authorList>
    </citation>
    <scope>NUCLEOTIDE SEQUENCE</scope>
    <source>
        <strain evidence="2">LH1062</strain>
    </source>
</reference>
<proteinExistence type="predicted"/>
<keyword evidence="1" id="KW-0472">Membrane</keyword>
<keyword evidence="3" id="KW-1185">Reference proteome</keyword>
<evidence type="ECO:0000256" key="1">
    <source>
        <dbReference type="SAM" id="Phobius"/>
    </source>
</evidence>
<dbReference type="Proteomes" id="UP001060112">
    <property type="component" value="Chromosome"/>
</dbReference>
<keyword evidence="1" id="KW-1133">Transmembrane helix</keyword>
<dbReference type="EMBL" id="CP101620">
    <property type="protein sequence ID" value="UTY39155.1"/>
    <property type="molecule type" value="Genomic_DNA"/>
</dbReference>
<organism evidence="2 3">
    <name type="scientific">Allocoprobacillus halotolerans</name>
    <dbReference type="NCBI Taxonomy" id="2944914"/>
    <lineage>
        <taxon>Bacteria</taxon>
        <taxon>Bacillati</taxon>
        <taxon>Bacillota</taxon>
        <taxon>Erysipelotrichia</taxon>
        <taxon>Erysipelotrichales</taxon>
        <taxon>Erysipelotrichaceae</taxon>
        <taxon>Allocoprobacillus</taxon>
    </lineage>
</organism>
<name>A0ABY5I275_9FIRM</name>
<feature type="transmembrane region" description="Helical" evidence="1">
    <location>
        <begin position="6"/>
        <end position="28"/>
    </location>
</feature>
<gene>
    <name evidence="2" type="ORF">NMU03_16580</name>
</gene>
<accession>A0ABY5I275</accession>
<evidence type="ECO:0000313" key="3">
    <source>
        <dbReference type="Proteomes" id="UP001060112"/>
    </source>
</evidence>
<feature type="transmembrane region" description="Helical" evidence="1">
    <location>
        <begin position="40"/>
        <end position="61"/>
    </location>
</feature>
<evidence type="ECO:0000313" key="2">
    <source>
        <dbReference type="EMBL" id="UTY39155.1"/>
    </source>
</evidence>
<keyword evidence="1" id="KW-0812">Transmembrane</keyword>
<protein>
    <submittedName>
        <fullName evidence="2">Uncharacterized protein</fullName>
    </submittedName>
</protein>
<dbReference type="RefSeq" id="WP_290140069.1">
    <property type="nucleotide sequence ID" value="NZ_CP101620.1"/>
</dbReference>
<sequence>MKQKLISFLLCDCISYTVLSGIMFLLSFFPSAVMIGSHQVYFSFFIVTTLISLLITITTYFEFPFFG</sequence>